<dbReference type="GO" id="GO:0005634">
    <property type="term" value="C:nucleus"/>
    <property type="evidence" value="ECO:0007669"/>
    <property type="project" value="UniProtKB-SubCell"/>
</dbReference>
<keyword evidence="9" id="KW-1185">Reference proteome</keyword>
<evidence type="ECO:0000313" key="8">
    <source>
        <dbReference type="EnsemblPlants" id="LPERR08G10420.1"/>
    </source>
</evidence>
<dbReference type="Gramene" id="LPERR08G10420.1">
    <property type="protein sequence ID" value="LPERR08G10420.1"/>
    <property type="gene ID" value="LPERR08G10420"/>
</dbReference>
<dbReference type="SUPFAM" id="SSF48371">
    <property type="entry name" value="ARM repeat"/>
    <property type="match status" value="1"/>
</dbReference>
<accession>A0A0D9X784</accession>
<evidence type="ECO:0000256" key="2">
    <source>
        <dbReference type="ARBA" id="ARBA00022618"/>
    </source>
</evidence>
<reference evidence="9" key="2">
    <citation type="submission" date="2013-12" db="EMBL/GenBank/DDBJ databases">
        <authorList>
            <person name="Yu Y."/>
            <person name="Lee S."/>
            <person name="de Baynast K."/>
            <person name="Wissotski M."/>
            <person name="Liu L."/>
            <person name="Talag J."/>
            <person name="Goicoechea J."/>
            <person name="Angelova A."/>
            <person name="Jetty R."/>
            <person name="Kudrna D."/>
            <person name="Golser W."/>
            <person name="Rivera L."/>
            <person name="Zhang J."/>
            <person name="Wing R."/>
        </authorList>
    </citation>
    <scope>NUCLEOTIDE SEQUENCE</scope>
</reference>
<evidence type="ECO:0000256" key="5">
    <source>
        <dbReference type="ARBA" id="ARBA00023204"/>
    </source>
</evidence>
<reference evidence="8" key="3">
    <citation type="submission" date="2015-04" db="UniProtKB">
        <authorList>
            <consortium name="EnsemblPlants"/>
        </authorList>
    </citation>
    <scope>IDENTIFICATION</scope>
</reference>
<dbReference type="GO" id="GO:0000785">
    <property type="term" value="C:chromatin"/>
    <property type="evidence" value="ECO:0007669"/>
    <property type="project" value="TreeGrafter"/>
</dbReference>
<dbReference type="Proteomes" id="UP000032180">
    <property type="component" value="Chromosome 8"/>
</dbReference>
<protein>
    <submittedName>
        <fullName evidence="8">Uncharacterized protein</fullName>
    </submittedName>
</protein>
<sequence>MASEAEQMTAERRLGYIGARFASPPDAAEELLSLLKEAETWLRRVDQLPTESMRKALHPTMSALAPKELLDHRDPDVRLTVTSCLVEITRITAPDPPYDDDVMQHIFTRVVEAFEKLDDVESPFYATRVMILENVAAVRMCVLMLDVDCDDLIRDMFHHFFRTVSNTHQQNVVTSMEAVMTFVINESDDVQQDMPSYLLQDLTSYLLKNVKMEKKETLPASFRLAEKVIGMCHEKLRPVFISLLRGTPIDEYSKVVTSLFEDAMDVDAPGEDTVSQTTKRMSLLNV</sequence>
<dbReference type="GO" id="GO:0007064">
    <property type="term" value="P:mitotic sister chromatid cohesion"/>
    <property type="evidence" value="ECO:0007669"/>
    <property type="project" value="InterPro"/>
</dbReference>
<dbReference type="GO" id="GO:0006281">
    <property type="term" value="P:DNA repair"/>
    <property type="evidence" value="ECO:0007669"/>
    <property type="project" value="UniProtKB-KW"/>
</dbReference>
<keyword evidence="5" id="KW-0234">DNA repair</keyword>
<keyword evidence="4" id="KW-0498">Mitosis</keyword>
<dbReference type="PANTHER" id="PTHR12663">
    <property type="entry name" value="ANDROGEN INDUCED INHIBITOR OF PROLIFERATION AS3 / PDS5-RELATED"/>
    <property type="match status" value="1"/>
</dbReference>
<reference evidence="8 9" key="1">
    <citation type="submission" date="2012-08" db="EMBL/GenBank/DDBJ databases">
        <title>Oryza genome evolution.</title>
        <authorList>
            <person name="Wing R.A."/>
        </authorList>
    </citation>
    <scope>NUCLEOTIDE SEQUENCE</scope>
</reference>
<keyword evidence="6" id="KW-0539">Nucleus</keyword>
<proteinExistence type="predicted"/>
<name>A0A0D9X784_9ORYZ</name>
<keyword evidence="3" id="KW-0227">DNA damage</keyword>
<dbReference type="PANTHER" id="PTHR12663:SF3">
    <property type="entry name" value="SISTER CHROMATID COHESION PROTEIN PDS5 HOMOLOG C"/>
    <property type="match status" value="1"/>
</dbReference>
<dbReference type="GO" id="GO:0051301">
    <property type="term" value="P:cell division"/>
    <property type="evidence" value="ECO:0007669"/>
    <property type="project" value="UniProtKB-KW"/>
</dbReference>
<evidence type="ECO:0000256" key="1">
    <source>
        <dbReference type="ARBA" id="ARBA00004123"/>
    </source>
</evidence>
<dbReference type="Pfam" id="PF20168">
    <property type="entry name" value="PDS5"/>
    <property type="match status" value="1"/>
</dbReference>
<dbReference type="eggNOG" id="KOG1525">
    <property type="taxonomic scope" value="Eukaryota"/>
</dbReference>
<evidence type="ECO:0000256" key="4">
    <source>
        <dbReference type="ARBA" id="ARBA00022776"/>
    </source>
</evidence>
<dbReference type="InterPro" id="IPR016024">
    <property type="entry name" value="ARM-type_fold"/>
</dbReference>
<organism evidence="8 9">
    <name type="scientific">Leersia perrieri</name>
    <dbReference type="NCBI Taxonomy" id="77586"/>
    <lineage>
        <taxon>Eukaryota</taxon>
        <taxon>Viridiplantae</taxon>
        <taxon>Streptophyta</taxon>
        <taxon>Embryophyta</taxon>
        <taxon>Tracheophyta</taxon>
        <taxon>Spermatophyta</taxon>
        <taxon>Magnoliopsida</taxon>
        <taxon>Liliopsida</taxon>
        <taxon>Poales</taxon>
        <taxon>Poaceae</taxon>
        <taxon>BOP clade</taxon>
        <taxon>Oryzoideae</taxon>
        <taxon>Oryzeae</taxon>
        <taxon>Oryzinae</taxon>
        <taxon>Leersia</taxon>
    </lineage>
</organism>
<dbReference type="GO" id="GO:0035825">
    <property type="term" value="P:homologous recombination"/>
    <property type="evidence" value="ECO:0007669"/>
    <property type="project" value="UniProtKB-ARBA"/>
</dbReference>
<keyword evidence="2" id="KW-0132">Cell division</keyword>
<dbReference type="InterPro" id="IPR039776">
    <property type="entry name" value="Pds5"/>
</dbReference>
<evidence type="ECO:0000256" key="3">
    <source>
        <dbReference type="ARBA" id="ARBA00022763"/>
    </source>
</evidence>
<evidence type="ECO:0000313" key="9">
    <source>
        <dbReference type="Proteomes" id="UP000032180"/>
    </source>
</evidence>
<evidence type="ECO:0000256" key="6">
    <source>
        <dbReference type="ARBA" id="ARBA00023242"/>
    </source>
</evidence>
<evidence type="ECO:0000256" key="7">
    <source>
        <dbReference type="ARBA" id="ARBA00023306"/>
    </source>
</evidence>
<keyword evidence="7" id="KW-0131">Cell cycle</keyword>
<dbReference type="EnsemblPlants" id="LPERR08G10420.1">
    <property type="protein sequence ID" value="LPERR08G10420.1"/>
    <property type="gene ID" value="LPERR08G10420"/>
</dbReference>
<dbReference type="STRING" id="77586.A0A0D9X784"/>
<dbReference type="HOGENOM" id="CLU_031761_0_0_1"/>
<comment type="subcellular location">
    <subcellularLocation>
        <location evidence="1">Nucleus</location>
    </subcellularLocation>
</comment>
<dbReference type="AlphaFoldDB" id="A0A0D9X784"/>